<keyword evidence="3" id="KW-1185">Reference proteome</keyword>
<keyword evidence="1" id="KW-0732">Signal</keyword>
<dbReference type="EMBL" id="JBHTCS010000012">
    <property type="protein sequence ID" value="MFC7448276.1"/>
    <property type="molecule type" value="Genomic_DNA"/>
</dbReference>
<reference evidence="3" key="1">
    <citation type="journal article" date="2019" name="Int. J. Syst. Evol. Microbiol.">
        <title>The Global Catalogue of Microorganisms (GCM) 10K type strain sequencing project: providing services to taxonomists for standard genome sequencing and annotation.</title>
        <authorList>
            <consortium name="The Broad Institute Genomics Platform"/>
            <consortium name="The Broad Institute Genome Sequencing Center for Infectious Disease"/>
            <person name="Wu L."/>
            <person name="Ma J."/>
        </authorList>
    </citation>
    <scope>NUCLEOTIDE SEQUENCE [LARGE SCALE GENOMIC DNA]</scope>
    <source>
        <strain evidence="3">ICMP 19430</strain>
    </source>
</reference>
<organism evidence="2 3">
    <name type="scientific">Rhodococcus daqingensis</name>
    <dbReference type="NCBI Taxonomy" id="2479363"/>
    <lineage>
        <taxon>Bacteria</taxon>
        <taxon>Bacillati</taxon>
        <taxon>Actinomycetota</taxon>
        <taxon>Actinomycetes</taxon>
        <taxon>Mycobacteriales</taxon>
        <taxon>Nocardiaceae</taxon>
        <taxon>Rhodococcus</taxon>
    </lineage>
</organism>
<name>A0ABW2RWS8_9NOCA</name>
<feature type="chain" id="PRO_5045575336" evidence="1">
    <location>
        <begin position="29"/>
        <end position="243"/>
    </location>
</feature>
<protein>
    <submittedName>
        <fullName evidence="2">Uncharacterized protein</fullName>
    </submittedName>
</protein>
<feature type="signal peptide" evidence="1">
    <location>
        <begin position="1"/>
        <end position="28"/>
    </location>
</feature>
<sequence length="243" mass="25029">MAIAGQLVRAGGSVLAALTIAASGITMGAGTAAGQSWWEDEIQQNLWPPCTIEWTPSGGPCYRNAFTDQGMAGDLRMSYTGPKDVKSGEVVSFYASSSAGEGGYQPAVPDVVVSSVTHHPPRGFEFMDATVSAGKPGWYPEGSTHWALDSTVAVDPVTGDVTVTPPVGGWAVPKSREYTGVAGEISFMSGYVSVHLRYRASGYGLDNPSGVTVTGTGVPASEDWLATGNTRVTPMGGTGSTGS</sequence>
<gene>
    <name evidence="2" type="ORF">ACFQS9_10285</name>
</gene>
<dbReference type="Proteomes" id="UP001596484">
    <property type="component" value="Unassembled WGS sequence"/>
</dbReference>
<evidence type="ECO:0000313" key="3">
    <source>
        <dbReference type="Proteomes" id="UP001596484"/>
    </source>
</evidence>
<accession>A0ABW2RWS8</accession>
<comment type="caution">
    <text evidence="2">The sequence shown here is derived from an EMBL/GenBank/DDBJ whole genome shotgun (WGS) entry which is preliminary data.</text>
</comment>
<proteinExistence type="predicted"/>
<dbReference type="RefSeq" id="WP_378404189.1">
    <property type="nucleotide sequence ID" value="NZ_JBHTCS010000012.1"/>
</dbReference>
<evidence type="ECO:0000256" key="1">
    <source>
        <dbReference type="SAM" id="SignalP"/>
    </source>
</evidence>
<evidence type="ECO:0000313" key="2">
    <source>
        <dbReference type="EMBL" id="MFC7448276.1"/>
    </source>
</evidence>